<feature type="domain" description="Exonuclease" evidence="1">
    <location>
        <begin position="2"/>
        <end position="182"/>
    </location>
</feature>
<reference evidence="2 3" key="2">
    <citation type="submission" date="2019-09" db="EMBL/GenBank/DDBJ databases">
        <authorList>
            <person name="Jin C."/>
        </authorList>
    </citation>
    <scope>NUCLEOTIDE SEQUENCE [LARGE SCALE GENOMIC DNA]</scope>
    <source>
        <strain evidence="2 3">BN140002</strain>
    </source>
</reference>
<dbReference type="InterPro" id="IPR013520">
    <property type="entry name" value="Ribonucl_H"/>
</dbReference>
<keyword evidence="2" id="KW-0378">Hydrolase</keyword>
<evidence type="ECO:0000259" key="1">
    <source>
        <dbReference type="SMART" id="SM00479"/>
    </source>
</evidence>
<keyword evidence="2" id="KW-0540">Nuclease</keyword>
<dbReference type="GO" id="GO:0006259">
    <property type="term" value="P:DNA metabolic process"/>
    <property type="evidence" value="ECO:0007669"/>
    <property type="project" value="UniProtKB-ARBA"/>
</dbReference>
<dbReference type="RefSeq" id="WP_149816676.1">
    <property type="nucleotide sequence ID" value="NZ_VUOA01000018.1"/>
</dbReference>
<comment type="caution">
    <text evidence="2">The sequence shown here is derived from an EMBL/GenBank/DDBJ whole genome shotgun (WGS) entry which is preliminary data.</text>
</comment>
<dbReference type="InterPro" id="IPR036397">
    <property type="entry name" value="RNaseH_sf"/>
</dbReference>
<dbReference type="SMART" id="SM00479">
    <property type="entry name" value="EXOIII"/>
    <property type="match status" value="1"/>
</dbReference>
<gene>
    <name evidence="2" type="ORF">F0L46_08560</name>
</gene>
<sequence length="256" mass="28763">MLIRIVDLETTGFTPPEAAVVEVGWCDLVATGTNLLDEPAGWEIGRPDGVLVNPGRPIPPETSAIHHIIDEDVRDAASWSEAVSLLRQPPSAVPIAVFAAHNAKFERQWLTDDVMGGLPFICTYKAALRLWPDAPVHSNQGLRYWRNPAGIDRLQAMVTHRAGPDAYVTAFLLRELLAEASIEQLVTWSTEPALLAKCHIGSWRGRRWSEIDEVSFLNWILNRDFDEDVMHTARFYRDKLREQARQTVLADDDGDF</sequence>
<evidence type="ECO:0000313" key="2">
    <source>
        <dbReference type="EMBL" id="KAA2237720.1"/>
    </source>
</evidence>
<keyword evidence="3" id="KW-1185">Reference proteome</keyword>
<organism evidence="2 3">
    <name type="scientific">Salinarimonas soli</name>
    <dbReference type="NCBI Taxonomy" id="1638099"/>
    <lineage>
        <taxon>Bacteria</taxon>
        <taxon>Pseudomonadati</taxon>
        <taxon>Pseudomonadota</taxon>
        <taxon>Alphaproteobacteria</taxon>
        <taxon>Hyphomicrobiales</taxon>
        <taxon>Salinarimonadaceae</taxon>
        <taxon>Salinarimonas</taxon>
    </lineage>
</organism>
<dbReference type="GO" id="GO:0003676">
    <property type="term" value="F:nucleic acid binding"/>
    <property type="evidence" value="ECO:0007669"/>
    <property type="project" value="InterPro"/>
</dbReference>
<accession>A0A5B2VGT3</accession>
<reference evidence="2 3" key="1">
    <citation type="submission" date="2019-09" db="EMBL/GenBank/DDBJ databases">
        <title>Salinarimonas rosea gen. nov., sp. nov., a new member of the a-2 subgroup of the Proteobacteria.</title>
        <authorList>
            <person name="Liu J."/>
        </authorList>
    </citation>
    <scope>NUCLEOTIDE SEQUENCE [LARGE SCALE GENOMIC DNA]</scope>
    <source>
        <strain evidence="2 3">BN140002</strain>
    </source>
</reference>
<dbReference type="InterPro" id="IPR012337">
    <property type="entry name" value="RNaseH-like_sf"/>
</dbReference>
<evidence type="ECO:0000313" key="3">
    <source>
        <dbReference type="Proteomes" id="UP000323142"/>
    </source>
</evidence>
<dbReference type="Pfam" id="PF00929">
    <property type="entry name" value="RNase_T"/>
    <property type="match status" value="1"/>
</dbReference>
<name>A0A5B2VGT3_9HYPH</name>
<dbReference type="GO" id="GO:0004527">
    <property type="term" value="F:exonuclease activity"/>
    <property type="evidence" value="ECO:0007669"/>
    <property type="project" value="UniProtKB-KW"/>
</dbReference>
<dbReference type="Gene3D" id="3.30.420.10">
    <property type="entry name" value="Ribonuclease H-like superfamily/Ribonuclease H"/>
    <property type="match status" value="1"/>
</dbReference>
<dbReference type="CDD" id="cd06127">
    <property type="entry name" value="DEDDh"/>
    <property type="match status" value="1"/>
</dbReference>
<protein>
    <submittedName>
        <fullName evidence="2">3'-5' exonuclease</fullName>
    </submittedName>
</protein>
<proteinExistence type="predicted"/>
<keyword evidence="2" id="KW-0269">Exonuclease</keyword>
<dbReference type="OrthoDB" id="7822240at2"/>
<dbReference type="SUPFAM" id="SSF53098">
    <property type="entry name" value="Ribonuclease H-like"/>
    <property type="match status" value="1"/>
</dbReference>
<dbReference type="AlphaFoldDB" id="A0A5B2VGT3"/>
<dbReference type="EMBL" id="VUOA01000018">
    <property type="protein sequence ID" value="KAA2237720.1"/>
    <property type="molecule type" value="Genomic_DNA"/>
</dbReference>
<dbReference type="Proteomes" id="UP000323142">
    <property type="component" value="Unassembled WGS sequence"/>
</dbReference>